<reference evidence="1 2" key="1">
    <citation type="submission" date="2023-07" db="EMBL/GenBank/DDBJ databases">
        <title>Comparative genomics of wheat-associated soil bacteria to identify genetic determinants of phenazine resistance.</title>
        <authorList>
            <person name="Mouncey N."/>
        </authorList>
    </citation>
    <scope>NUCLEOTIDE SEQUENCE [LARGE SCALE GENOMIC DNA]</scope>
    <source>
        <strain evidence="1 2">V3I3</strain>
    </source>
</reference>
<organism evidence="1 2">
    <name type="scientific">Agromyces ramosus</name>
    <dbReference type="NCBI Taxonomy" id="33879"/>
    <lineage>
        <taxon>Bacteria</taxon>
        <taxon>Bacillati</taxon>
        <taxon>Actinomycetota</taxon>
        <taxon>Actinomycetes</taxon>
        <taxon>Micrococcales</taxon>
        <taxon>Microbacteriaceae</taxon>
        <taxon>Agromyces</taxon>
    </lineage>
</organism>
<evidence type="ECO:0000313" key="2">
    <source>
        <dbReference type="Proteomes" id="UP001239083"/>
    </source>
</evidence>
<name>A0ABU0R9R4_9MICO</name>
<keyword evidence="2" id="KW-1185">Reference proteome</keyword>
<protein>
    <submittedName>
        <fullName evidence="1">IS30 family transposase</fullName>
    </submittedName>
</protein>
<sequence length="108" mass="12095">MPGSTLRWLRQLTGETSTREIGKHLGRSHATIQRWAKYGIPPRAVLQLVAEHGIDLYDTLEALGWLSSEDRAKIAPHAEQLPTEVLAAEVHRLAGVVHERVTDHEDEC</sequence>
<gene>
    <name evidence="1" type="ORF">QFZ26_002027</name>
</gene>
<proteinExistence type="predicted"/>
<dbReference type="Proteomes" id="UP001239083">
    <property type="component" value="Unassembled WGS sequence"/>
</dbReference>
<accession>A0ABU0R9R4</accession>
<comment type="caution">
    <text evidence="1">The sequence shown here is derived from an EMBL/GenBank/DDBJ whole genome shotgun (WGS) entry which is preliminary data.</text>
</comment>
<evidence type="ECO:0000313" key="1">
    <source>
        <dbReference type="EMBL" id="MDQ0894472.1"/>
    </source>
</evidence>
<dbReference type="EMBL" id="JAUSYY010000001">
    <property type="protein sequence ID" value="MDQ0894472.1"/>
    <property type="molecule type" value="Genomic_DNA"/>
</dbReference>